<dbReference type="InterPro" id="IPR018485">
    <property type="entry name" value="FGGY_C"/>
</dbReference>
<evidence type="ECO:0000256" key="7">
    <source>
        <dbReference type="ARBA" id="ARBA00043149"/>
    </source>
</evidence>
<dbReference type="GO" id="GO:0006072">
    <property type="term" value="P:glycerol-3-phosphate metabolic process"/>
    <property type="evidence" value="ECO:0007669"/>
    <property type="project" value="InterPro"/>
</dbReference>
<dbReference type="PANTHER" id="PTHR10196:SF69">
    <property type="entry name" value="GLYCEROL KINASE"/>
    <property type="match status" value="1"/>
</dbReference>
<dbReference type="PANTHER" id="PTHR10196">
    <property type="entry name" value="SUGAR KINASE"/>
    <property type="match status" value="1"/>
</dbReference>
<evidence type="ECO:0000256" key="6">
    <source>
        <dbReference type="ARBA" id="ARBA00022840"/>
    </source>
</evidence>
<evidence type="ECO:0000256" key="5">
    <source>
        <dbReference type="ARBA" id="ARBA00022798"/>
    </source>
</evidence>
<dbReference type="InterPro" id="IPR005999">
    <property type="entry name" value="Glycerol_kin"/>
</dbReference>
<name>R6C4G7_9BACT</name>
<evidence type="ECO:0000256" key="3">
    <source>
        <dbReference type="ARBA" id="ARBA00022741"/>
    </source>
</evidence>
<feature type="domain" description="Carbohydrate kinase FGGY C-terminal" evidence="10">
    <location>
        <begin position="261"/>
        <end position="447"/>
    </location>
</feature>
<dbReference type="InterPro" id="IPR000577">
    <property type="entry name" value="Carb_kinase_FGGY"/>
</dbReference>
<protein>
    <recommendedName>
        <fullName evidence="7">ATP:glycerol 3-phosphotransferase</fullName>
    </recommendedName>
</protein>
<organism evidence="11 12">
    <name type="scientific">Phocaeicola coprocola CAG:162</name>
    <dbReference type="NCBI Taxonomy" id="1263040"/>
    <lineage>
        <taxon>Bacteria</taxon>
        <taxon>Pseudomonadati</taxon>
        <taxon>Bacteroidota</taxon>
        <taxon>Bacteroidia</taxon>
        <taxon>Bacteroidales</taxon>
        <taxon>Bacteroidaceae</taxon>
        <taxon>Phocaeicola</taxon>
    </lineage>
</organism>
<dbReference type="PROSITE" id="PS00445">
    <property type="entry name" value="FGGY_KINASES_2"/>
    <property type="match status" value="1"/>
</dbReference>
<keyword evidence="4 8" id="KW-0418">Kinase</keyword>
<dbReference type="Gene3D" id="3.30.420.40">
    <property type="match status" value="2"/>
</dbReference>
<feature type="domain" description="Carbohydrate kinase FGGY N-terminal" evidence="9">
    <location>
        <begin position="5"/>
        <end position="251"/>
    </location>
</feature>
<dbReference type="GO" id="GO:0005524">
    <property type="term" value="F:ATP binding"/>
    <property type="evidence" value="ECO:0007669"/>
    <property type="project" value="UniProtKB-KW"/>
</dbReference>
<keyword evidence="3" id="KW-0547">Nucleotide-binding</keyword>
<dbReference type="GO" id="GO:0019563">
    <property type="term" value="P:glycerol catabolic process"/>
    <property type="evidence" value="ECO:0007669"/>
    <property type="project" value="TreeGrafter"/>
</dbReference>
<dbReference type="GO" id="GO:0005829">
    <property type="term" value="C:cytosol"/>
    <property type="evidence" value="ECO:0007669"/>
    <property type="project" value="TreeGrafter"/>
</dbReference>
<evidence type="ECO:0000256" key="4">
    <source>
        <dbReference type="ARBA" id="ARBA00022777"/>
    </source>
</evidence>
<comment type="caution">
    <text evidence="11">The sequence shown here is derived from an EMBL/GenBank/DDBJ whole genome shotgun (WGS) entry which is preliminary data.</text>
</comment>
<evidence type="ECO:0000313" key="12">
    <source>
        <dbReference type="Proteomes" id="UP000018362"/>
    </source>
</evidence>
<evidence type="ECO:0000256" key="8">
    <source>
        <dbReference type="RuleBase" id="RU003733"/>
    </source>
</evidence>
<dbReference type="FunFam" id="3.30.420.40:FF:000008">
    <property type="entry name" value="Glycerol kinase"/>
    <property type="match status" value="1"/>
</dbReference>
<keyword evidence="5" id="KW-0319">Glycerol metabolism</keyword>
<dbReference type="Pfam" id="PF00370">
    <property type="entry name" value="FGGY_N"/>
    <property type="match status" value="1"/>
</dbReference>
<reference evidence="11" key="1">
    <citation type="submission" date="2012-11" db="EMBL/GenBank/DDBJ databases">
        <title>Dependencies among metagenomic species, viruses, plasmids and units of genetic variation.</title>
        <authorList>
            <person name="Nielsen H.B."/>
            <person name="Almeida M."/>
            <person name="Juncker A.S."/>
            <person name="Rasmussen S."/>
            <person name="Li J."/>
            <person name="Sunagawa S."/>
            <person name="Plichta D."/>
            <person name="Gautier L."/>
            <person name="Le Chatelier E."/>
            <person name="Peletier E."/>
            <person name="Bonde I."/>
            <person name="Nielsen T."/>
            <person name="Manichanh C."/>
            <person name="Arumugam M."/>
            <person name="Batto J."/>
            <person name="Santos M.B.Q.D."/>
            <person name="Blom N."/>
            <person name="Borruel N."/>
            <person name="Burgdorf K.S."/>
            <person name="Boumezbeur F."/>
            <person name="Casellas F."/>
            <person name="Dore J."/>
            <person name="Guarner F."/>
            <person name="Hansen T."/>
            <person name="Hildebrand F."/>
            <person name="Kaas R.S."/>
            <person name="Kennedy S."/>
            <person name="Kristiansen K."/>
            <person name="Kultima J.R."/>
            <person name="Leonard P."/>
            <person name="Levenez F."/>
            <person name="Lund O."/>
            <person name="Moumen B."/>
            <person name="Le Paslier D."/>
            <person name="Pons N."/>
            <person name="Pedersen O."/>
            <person name="Prifti E."/>
            <person name="Qin J."/>
            <person name="Raes J."/>
            <person name="Tap J."/>
            <person name="Tims S."/>
            <person name="Ussery D.W."/>
            <person name="Yamada T."/>
            <person name="MetaHit consortium"/>
            <person name="Renault P."/>
            <person name="Sicheritz-Ponten T."/>
            <person name="Bork P."/>
            <person name="Wang J."/>
            <person name="Brunak S."/>
            <person name="Ehrlich S.D."/>
        </authorList>
    </citation>
    <scope>NUCLEOTIDE SEQUENCE [LARGE SCALE GENOMIC DNA]</scope>
</reference>
<dbReference type="NCBIfam" id="NF000756">
    <property type="entry name" value="PRK00047.1"/>
    <property type="match status" value="1"/>
</dbReference>
<sequence>MKTKIIAIDQSTSATKAMLFNDACELLYRVNIPHHQIYPHAGWVEHDAVEIYQNMLKAISCVLEQDDNKEESTYSLAITNQRETVVVWDKYTGQPIYNAVVWQCMRGASICQALKDKGYSELVREKTGLLIDPYFSASGVKWILDNVDGARQKAENGSLLMGTIDSWLIWKLTEGKVHATDYTNASRTLLFNIHTLQWDDELLKLFTIPASMMPRLLPCDSVFGETTLEGLFQEPIQIAGVLGDSHGALMGQMCFEAGFGKATYGTGSSVMMNIGENALAAPEGLVTSVGFAALGKVFYAFEGNIHCTGATIKWLVEQIHLIDTPAQIEEYASSVSNTEGVYFVPAFAGLGAPWWRSDVKAAIFGMTLGTTKSHLLRAALESIAYQVKDLADMMSQSAGIPLKELRVDGGPTKNNLLMNFQADMLQAPICCSDVEEASALGAVLMNGLARRKWNTFAEILSLRKEQKLRLPQMTQTDVDVLYKGWKHAVKTLITSK</sequence>
<dbReference type="Proteomes" id="UP000018362">
    <property type="component" value="Unassembled WGS sequence"/>
</dbReference>
<dbReference type="GO" id="GO:0004370">
    <property type="term" value="F:glycerol kinase activity"/>
    <property type="evidence" value="ECO:0007669"/>
    <property type="project" value="InterPro"/>
</dbReference>
<dbReference type="PIRSF" id="PIRSF000538">
    <property type="entry name" value="GlpK"/>
    <property type="match status" value="1"/>
</dbReference>
<dbReference type="SUPFAM" id="SSF53067">
    <property type="entry name" value="Actin-like ATPase domain"/>
    <property type="match status" value="2"/>
</dbReference>
<evidence type="ECO:0000256" key="1">
    <source>
        <dbReference type="ARBA" id="ARBA00009156"/>
    </source>
</evidence>
<dbReference type="InterPro" id="IPR018484">
    <property type="entry name" value="FGGY_N"/>
</dbReference>
<dbReference type="InterPro" id="IPR018483">
    <property type="entry name" value="Carb_kinase_FGGY_CS"/>
</dbReference>
<dbReference type="Pfam" id="PF02782">
    <property type="entry name" value="FGGY_C"/>
    <property type="match status" value="1"/>
</dbReference>
<dbReference type="EMBL" id="CBCJ010000171">
    <property type="protein sequence ID" value="CDA71353.1"/>
    <property type="molecule type" value="Genomic_DNA"/>
</dbReference>
<evidence type="ECO:0000259" key="9">
    <source>
        <dbReference type="Pfam" id="PF00370"/>
    </source>
</evidence>
<evidence type="ECO:0000313" key="11">
    <source>
        <dbReference type="EMBL" id="CDA71353.1"/>
    </source>
</evidence>
<dbReference type="InterPro" id="IPR043129">
    <property type="entry name" value="ATPase_NBD"/>
</dbReference>
<dbReference type="AlphaFoldDB" id="R6C4G7"/>
<evidence type="ECO:0000259" key="10">
    <source>
        <dbReference type="Pfam" id="PF02782"/>
    </source>
</evidence>
<proteinExistence type="inferred from homology"/>
<dbReference type="CDD" id="cd07769">
    <property type="entry name" value="ASKHA_NBD_FGGY_GK"/>
    <property type="match status" value="1"/>
</dbReference>
<comment type="similarity">
    <text evidence="1 8">Belongs to the FGGY kinase family.</text>
</comment>
<dbReference type="RefSeq" id="WP_022126351.1">
    <property type="nucleotide sequence ID" value="NZ_FR881026.1"/>
</dbReference>
<evidence type="ECO:0000256" key="2">
    <source>
        <dbReference type="ARBA" id="ARBA00022679"/>
    </source>
</evidence>
<gene>
    <name evidence="11" type="ORF">BN509_02240</name>
</gene>
<accession>R6C4G7</accession>
<dbReference type="NCBIfam" id="TIGR01311">
    <property type="entry name" value="glycerol_kin"/>
    <property type="match status" value="1"/>
</dbReference>
<keyword evidence="2 8" id="KW-0808">Transferase</keyword>
<keyword evidence="6" id="KW-0067">ATP-binding</keyword>